<accession>A0ACC5Y5Q3</accession>
<dbReference type="EMBL" id="CM040977">
    <property type="protein sequence ID" value="MCJ8730947.1"/>
    <property type="molecule type" value="Genomic_DNA"/>
</dbReference>
<sequence length="158" mass="17992">MVRDREKDSEKKSVRRDIWCKEGFQGIRCDQFLPKTDSILSDPTDHLGIEFMESEEVYKRQVLSITSIAMGISFLGTLCMALYCRNKRRREKLQAHLKESRGLKHYSVSQPCKAHPGLQLHNVGVEELESPAQSPDLKHPRPPHPTSVPDLTNALVAE</sequence>
<dbReference type="Proteomes" id="UP000830395">
    <property type="component" value="Chromosome 3"/>
</dbReference>
<reference evidence="1" key="1">
    <citation type="submission" date="2020-02" db="EMBL/GenBank/DDBJ databases">
        <title>Genome sequencing of the panga catfish, Pangasius djambal.</title>
        <authorList>
            <person name="Wen M."/>
            <person name="Zahm M."/>
            <person name="Roques C."/>
            <person name="Cabau C."/>
            <person name="Klopp C."/>
            <person name="Donnadieu C."/>
            <person name="Jouanno E."/>
            <person name="Avarre J.-C."/>
            <person name="Campet M."/>
            <person name="Ha T."/>
            <person name="Dugue R."/>
            <person name="Lampietro C."/>
            <person name="Louis A."/>
            <person name="Herpin A."/>
            <person name="Echchiki A."/>
            <person name="Berthelot C."/>
            <person name="Parey E."/>
            <person name="Roest-Crollius H."/>
            <person name="Braasch I."/>
            <person name="Postlethwait J.H."/>
            <person name="Bobe J."/>
            <person name="Montfort J."/>
            <person name="Bouchez O."/>
            <person name="Begum T."/>
            <person name="Schartl M."/>
            <person name="Gustiano R."/>
            <person name="Guiguen Y."/>
        </authorList>
    </citation>
    <scope>NUCLEOTIDE SEQUENCE</scope>
    <source>
        <strain evidence="1">Pdj_M5554</strain>
    </source>
</reference>
<comment type="caution">
    <text evidence="1">The sequence shown here is derived from an EMBL/GenBank/DDBJ whole genome shotgun (WGS) entry which is preliminary data.</text>
</comment>
<gene>
    <name evidence="1" type="ORF">PDJAM_G00190940</name>
</gene>
<name>A0ACC5Y5Q3_9TELE</name>
<keyword evidence="2" id="KW-1185">Reference proteome</keyword>
<proteinExistence type="predicted"/>
<evidence type="ECO:0000313" key="2">
    <source>
        <dbReference type="Proteomes" id="UP000830395"/>
    </source>
</evidence>
<evidence type="ECO:0000313" key="1">
    <source>
        <dbReference type="EMBL" id="MCJ8730947.1"/>
    </source>
</evidence>
<organism evidence="1 2">
    <name type="scientific">Pangasius djambal</name>
    <dbReference type="NCBI Taxonomy" id="1691987"/>
    <lineage>
        <taxon>Eukaryota</taxon>
        <taxon>Metazoa</taxon>
        <taxon>Chordata</taxon>
        <taxon>Craniata</taxon>
        <taxon>Vertebrata</taxon>
        <taxon>Euteleostomi</taxon>
        <taxon>Actinopterygii</taxon>
        <taxon>Neopterygii</taxon>
        <taxon>Teleostei</taxon>
        <taxon>Ostariophysi</taxon>
        <taxon>Siluriformes</taxon>
        <taxon>Pangasiidae</taxon>
        <taxon>Pangasius</taxon>
    </lineage>
</organism>
<protein>
    <submittedName>
        <fullName evidence="1">Uncharacterized protein</fullName>
    </submittedName>
</protein>